<protein>
    <recommendedName>
        <fullName evidence="4">Lipoprotein</fullName>
    </recommendedName>
</protein>
<reference evidence="2" key="1">
    <citation type="submission" date="2020-07" db="EMBL/GenBank/DDBJ databases">
        <title>Huge and variable diversity of episymbiotic CPR bacteria and DPANN archaea in groundwater ecosystems.</title>
        <authorList>
            <person name="He C.Y."/>
            <person name="Keren R."/>
            <person name="Whittaker M."/>
            <person name="Farag I.F."/>
            <person name="Doudna J."/>
            <person name="Cate J.H.D."/>
            <person name="Banfield J.F."/>
        </authorList>
    </citation>
    <scope>NUCLEOTIDE SEQUENCE</scope>
    <source>
        <strain evidence="2">NC_groundwater_717_Ag_S-0.2um_59_8</strain>
    </source>
</reference>
<keyword evidence="1" id="KW-0732">Signal</keyword>
<dbReference type="EMBL" id="JACPSX010000040">
    <property type="protein sequence ID" value="MBI3013918.1"/>
    <property type="molecule type" value="Genomic_DNA"/>
</dbReference>
<sequence>MRRASLLLMIAVLLTGCSATSPYPDFSEEQWNRDFYKCTRDSQKISSGTGPSLYDRQEMAFYRCMVAHGYAKN</sequence>
<evidence type="ECO:0008006" key="4">
    <source>
        <dbReference type="Google" id="ProtNLM"/>
    </source>
</evidence>
<evidence type="ECO:0000256" key="1">
    <source>
        <dbReference type="SAM" id="SignalP"/>
    </source>
</evidence>
<gene>
    <name evidence="2" type="ORF">HYY65_02370</name>
</gene>
<evidence type="ECO:0000313" key="2">
    <source>
        <dbReference type="EMBL" id="MBI3013918.1"/>
    </source>
</evidence>
<evidence type="ECO:0000313" key="3">
    <source>
        <dbReference type="Proteomes" id="UP000741360"/>
    </source>
</evidence>
<dbReference type="PROSITE" id="PS51257">
    <property type="entry name" value="PROKAR_LIPOPROTEIN"/>
    <property type="match status" value="1"/>
</dbReference>
<name>A0A932GMK5_UNCTE</name>
<dbReference type="Proteomes" id="UP000741360">
    <property type="component" value="Unassembled WGS sequence"/>
</dbReference>
<dbReference type="AlphaFoldDB" id="A0A932GMK5"/>
<feature type="chain" id="PRO_5038127333" description="Lipoprotein" evidence="1">
    <location>
        <begin position="20"/>
        <end position="73"/>
    </location>
</feature>
<accession>A0A932GMK5</accession>
<proteinExistence type="predicted"/>
<organism evidence="2 3">
    <name type="scientific">Tectimicrobiota bacterium</name>
    <dbReference type="NCBI Taxonomy" id="2528274"/>
    <lineage>
        <taxon>Bacteria</taxon>
        <taxon>Pseudomonadati</taxon>
        <taxon>Nitrospinota/Tectimicrobiota group</taxon>
        <taxon>Candidatus Tectimicrobiota</taxon>
    </lineage>
</organism>
<feature type="signal peptide" evidence="1">
    <location>
        <begin position="1"/>
        <end position="19"/>
    </location>
</feature>
<comment type="caution">
    <text evidence="2">The sequence shown here is derived from an EMBL/GenBank/DDBJ whole genome shotgun (WGS) entry which is preliminary data.</text>
</comment>